<feature type="compositionally biased region" description="Basic residues" evidence="1">
    <location>
        <begin position="9"/>
        <end position="48"/>
    </location>
</feature>
<reference evidence="2 3" key="1">
    <citation type="submission" date="2006-12" db="EMBL/GenBank/DDBJ databases">
        <title>Complete sequence of Acidovorax avenae subsp. citrulli AAC00-1.</title>
        <authorList>
            <consortium name="US DOE Joint Genome Institute"/>
            <person name="Copeland A."/>
            <person name="Lucas S."/>
            <person name="Lapidus A."/>
            <person name="Barry K."/>
            <person name="Detter J.C."/>
            <person name="Glavina del Rio T."/>
            <person name="Dalin E."/>
            <person name="Tice H."/>
            <person name="Pitluck S."/>
            <person name="Kiss H."/>
            <person name="Brettin T."/>
            <person name="Bruce D."/>
            <person name="Han C."/>
            <person name="Tapia R."/>
            <person name="Gilna P."/>
            <person name="Schmutz J."/>
            <person name="Larimer F."/>
            <person name="Land M."/>
            <person name="Hauser L."/>
            <person name="Kyrpides N."/>
            <person name="Kim E."/>
            <person name="Stahl D."/>
            <person name="Richardson P."/>
        </authorList>
    </citation>
    <scope>NUCLEOTIDE SEQUENCE [LARGE SCALE GENOMIC DNA]</scope>
    <source>
        <strain evidence="2 3">AAC00-1</strain>
    </source>
</reference>
<organism evidence="2 3">
    <name type="scientific">Paracidovorax citrulli (strain AAC00-1)</name>
    <name type="common">Acidovorax citrulli</name>
    <dbReference type="NCBI Taxonomy" id="397945"/>
    <lineage>
        <taxon>Bacteria</taxon>
        <taxon>Pseudomonadati</taxon>
        <taxon>Pseudomonadota</taxon>
        <taxon>Betaproteobacteria</taxon>
        <taxon>Burkholderiales</taxon>
        <taxon>Comamonadaceae</taxon>
        <taxon>Paracidovorax</taxon>
    </lineage>
</organism>
<accession>A1TPH9</accession>
<evidence type="ECO:0000313" key="2">
    <source>
        <dbReference type="EMBL" id="ABM32867.1"/>
    </source>
</evidence>
<proteinExistence type="predicted"/>
<feature type="compositionally biased region" description="Gly residues" evidence="1">
    <location>
        <begin position="67"/>
        <end position="77"/>
    </location>
</feature>
<dbReference type="AlphaFoldDB" id="A1TPH9"/>
<dbReference type="KEGG" id="aav:Aave_2289"/>
<name>A1TPH9_PARC0</name>
<protein>
    <submittedName>
        <fullName evidence="2">Uncharacterized protein</fullName>
    </submittedName>
</protein>
<dbReference type="Proteomes" id="UP000002596">
    <property type="component" value="Chromosome"/>
</dbReference>
<evidence type="ECO:0000256" key="1">
    <source>
        <dbReference type="SAM" id="MobiDB-lite"/>
    </source>
</evidence>
<dbReference type="HOGENOM" id="CLU_2165435_0_0_4"/>
<dbReference type="STRING" id="397945.Aave_2289"/>
<gene>
    <name evidence="2" type="ordered locus">Aave_2289</name>
</gene>
<feature type="region of interest" description="Disordered" evidence="1">
    <location>
        <begin position="1"/>
        <end position="94"/>
    </location>
</feature>
<dbReference type="EMBL" id="CP000512">
    <property type="protein sequence ID" value="ABM32867.1"/>
    <property type="molecule type" value="Genomic_DNA"/>
</dbReference>
<evidence type="ECO:0000313" key="3">
    <source>
        <dbReference type="Proteomes" id="UP000002596"/>
    </source>
</evidence>
<sequence>MGPGPLRSRAQRQARHAARHLQRPGPHAFRRSARGWFRLHRPRPHGGRQRGAGGQHPAARGHPWTGGRAGRPGGVRGRQGREGEAGGWRRHGLQEFNRWRAAPVRVGPPV</sequence>